<evidence type="ECO:0000313" key="10">
    <source>
        <dbReference type="Proteomes" id="UP000189299"/>
    </source>
</evidence>
<name>A0A1V2UJB5_ENTMU</name>
<dbReference type="Pfam" id="PF00746">
    <property type="entry name" value="Gram_pos_anchor"/>
    <property type="match status" value="1"/>
</dbReference>
<dbReference type="Proteomes" id="UP000189299">
    <property type="component" value="Unassembled WGS sequence"/>
</dbReference>
<evidence type="ECO:0000256" key="6">
    <source>
        <dbReference type="SAM" id="Phobius"/>
    </source>
</evidence>
<evidence type="ECO:0000256" key="4">
    <source>
        <dbReference type="ARBA" id="ARBA00023088"/>
    </source>
</evidence>
<dbReference type="NCBIfam" id="TIGR01167">
    <property type="entry name" value="LPXTG_anchor"/>
    <property type="match status" value="1"/>
</dbReference>
<feature type="region of interest" description="Disordered" evidence="5">
    <location>
        <begin position="40"/>
        <end position="68"/>
    </location>
</feature>
<feature type="compositionally biased region" description="Gly residues" evidence="5">
    <location>
        <begin position="52"/>
        <end position="62"/>
    </location>
</feature>
<dbReference type="AlphaFoldDB" id="A0A1V2UJB5"/>
<feature type="signal peptide" evidence="7">
    <location>
        <begin position="1"/>
        <end position="25"/>
    </location>
</feature>
<keyword evidence="4" id="KW-0572">Peptidoglycan-anchor</keyword>
<comment type="caution">
    <text evidence="9">The sequence shown here is derived from an EMBL/GenBank/DDBJ whole genome shotgun (WGS) entry which is preliminary data.</text>
</comment>
<gene>
    <name evidence="9" type="ORF">BTN92_07445</name>
</gene>
<evidence type="ECO:0000259" key="8">
    <source>
        <dbReference type="PROSITE" id="PS50847"/>
    </source>
</evidence>
<protein>
    <recommendedName>
        <fullName evidence="8">Gram-positive cocci surface proteins LPxTG domain-containing protein</fullName>
    </recommendedName>
</protein>
<evidence type="ECO:0000256" key="5">
    <source>
        <dbReference type="SAM" id="MobiDB-lite"/>
    </source>
</evidence>
<keyword evidence="3 7" id="KW-0732">Signal</keyword>
<dbReference type="InterPro" id="IPR019931">
    <property type="entry name" value="LPXTG_anchor"/>
</dbReference>
<keyword evidence="6" id="KW-0472">Membrane</keyword>
<organism evidence="9 10">
    <name type="scientific">Enterococcus mundtii</name>
    <dbReference type="NCBI Taxonomy" id="53346"/>
    <lineage>
        <taxon>Bacteria</taxon>
        <taxon>Bacillati</taxon>
        <taxon>Bacillota</taxon>
        <taxon>Bacilli</taxon>
        <taxon>Lactobacillales</taxon>
        <taxon>Enterococcaceae</taxon>
        <taxon>Enterococcus</taxon>
    </lineage>
</organism>
<keyword evidence="1" id="KW-0134">Cell wall</keyword>
<dbReference type="PROSITE" id="PS50847">
    <property type="entry name" value="GRAM_POS_ANCHORING"/>
    <property type="match status" value="1"/>
</dbReference>
<evidence type="ECO:0000256" key="1">
    <source>
        <dbReference type="ARBA" id="ARBA00022512"/>
    </source>
</evidence>
<feature type="domain" description="Gram-positive cocci surface proteins LPxTG" evidence="8">
    <location>
        <begin position="91"/>
        <end position="125"/>
    </location>
</feature>
<accession>A0A1V2UJB5</accession>
<feature type="transmembrane region" description="Helical" evidence="6">
    <location>
        <begin position="100"/>
        <end position="118"/>
    </location>
</feature>
<reference evidence="9 10" key="1">
    <citation type="submission" date="2016-12" db="EMBL/GenBank/DDBJ databases">
        <authorList>
            <person name="Song W.-J."/>
            <person name="Kurnit D.M."/>
        </authorList>
    </citation>
    <scope>NUCLEOTIDE SEQUENCE [LARGE SCALE GENOMIC DNA]</scope>
    <source>
        <strain evidence="9 10">CGB1038-1_S1</strain>
    </source>
</reference>
<evidence type="ECO:0000256" key="7">
    <source>
        <dbReference type="SAM" id="SignalP"/>
    </source>
</evidence>
<evidence type="ECO:0000313" key="9">
    <source>
        <dbReference type="EMBL" id="ONN43270.1"/>
    </source>
</evidence>
<evidence type="ECO:0000256" key="2">
    <source>
        <dbReference type="ARBA" id="ARBA00022525"/>
    </source>
</evidence>
<proteinExistence type="predicted"/>
<dbReference type="EMBL" id="MSTR01000006">
    <property type="protein sequence ID" value="ONN43270.1"/>
    <property type="molecule type" value="Genomic_DNA"/>
</dbReference>
<dbReference type="RefSeq" id="WP_062805647.1">
    <property type="nucleotide sequence ID" value="NZ_CABMMO010000006.1"/>
</dbReference>
<evidence type="ECO:0000256" key="3">
    <source>
        <dbReference type="ARBA" id="ARBA00022729"/>
    </source>
</evidence>
<feature type="chain" id="PRO_5010700233" description="Gram-positive cocci surface proteins LPxTG domain-containing protein" evidence="7">
    <location>
        <begin position="26"/>
        <end position="125"/>
    </location>
</feature>
<keyword evidence="2" id="KW-0964">Secreted</keyword>
<keyword evidence="6" id="KW-0812">Transmembrane</keyword>
<keyword evidence="6" id="KW-1133">Transmembrane helix</keyword>
<sequence length="125" mass="13483">MRKVTQLLLFVGVIFLASANYAVHASENQVFFKRVEGQIGSTHTPQEPGTGTNTGPGAGNGTSGNNRDVLVVDTSKLPNRTQSKPNLLAKLPKTGSEGNLWVQLAGILLILLSSRFLFLKKEKHV</sequence>